<sequence>MKIEENPRYKAKLDRDNAKRAERDAANAEGYDSSKPPSDGPQRPPKRKEGKKYLKTTEEQQNSSFEKIATILSYLIIVITFPICLFFCFTVIKEYKRAVFFRLGRVRKGARGPGLVWFLPCIDNYILVDLRTRVEVIPTQEMLTRDSVTISVDAVLFYYIEGSLHATLQISNVHESSIFIAQTTLRNIVGSRTLHELLTSRESLSETIGNAVDHATEKWGVRIERVALKDINLPESLQRSMASEAESLREARAKIISAEGEVLASQSLKEASDVMSENKITLQLRHLQILTSIAHERNLTILYPFPMDMMAPFQGGGSKKAKQENDPPVNAFESLISSVVQPVVWNKHDQMSKEIETKPTAEPQNLAEEQANPTKKIEQVSDSILFIDSMILVCIYYSSYSR</sequence>
<dbReference type="Gene3D" id="3.30.479.30">
    <property type="entry name" value="Band 7 domain"/>
    <property type="match status" value="1"/>
</dbReference>
<protein>
    <submittedName>
        <fullName evidence="5">GH17310</fullName>
    </submittedName>
</protein>
<dbReference type="InterPro" id="IPR001107">
    <property type="entry name" value="Band_7"/>
</dbReference>
<feature type="domain" description="Band 7" evidence="4">
    <location>
        <begin position="87"/>
        <end position="245"/>
    </location>
</feature>
<dbReference type="eggNOG" id="KOG2621">
    <property type="taxonomic scope" value="Eukaryota"/>
</dbReference>
<dbReference type="FunCoup" id="B4JUL1">
    <property type="interactions" value="17"/>
</dbReference>
<dbReference type="InterPro" id="IPR036013">
    <property type="entry name" value="Band_7/SPFH_dom_sf"/>
</dbReference>
<feature type="compositionally biased region" description="Basic and acidic residues" evidence="2">
    <location>
        <begin position="1"/>
        <end position="26"/>
    </location>
</feature>
<dbReference type="InterPro" id="IPR001972">
    <property type="entry name" value="Stomatin_HflK_fam"/>
</dbReference>
<dbReference type="OMA" id="DRATEKW"/>
<dbReference type="SMR" id="B4JUL1"/>
<dbReference type="STRING" id="7222.B4JUL1"/>
<dbReference type="Proteomes" id="UP000001070">
    <property type="component" value="Unassembled WGS sequence"/>
</dbReference>
<organism evidence="6">
    <name type="scientific">Drosophila grimshawi</name>
    <name type="common">Hawaiian fruit fly</name>
    <name type="synonym">Idiomyia grimshawi</name>
    <dbReference type="NCBI Taxonomy" id="7222"/>
    <lineage>
        <taxon>Eukaryota</taxon>
        <taxon>Metazoa</taxon>
        <taxon>Ecdysozoa</taxon>
        <taxon>Arthropoda</taxon>
        <taxon>Hexapoda</taxon>
        <taxon>Insecta</taxon>
        <taxon>Pterygota</taxon>
        <taxon>Neoptera</taxon>
        <taxon>Endopterygota</taxon>
        <taxon>Diptera</taxon>
        <taxon>Brachycera</taxon>
        <taxon>Muscomorpha</taxon>
        <taxon>Ephydroidea</taxon>
        <taxon>Drosophilidae</taxon>
        <taxon>Drosophila</taxon>
        <taxon>Hawaiian Drosophila</taxon>
    </lineage>
</organism>
<dbReference type="PhylomeDB" id="B4JUL1"/>
<dbReference type="InterPro" id="IPR043202">
    <property type="entry name" value="Band-7_stomatin-like"/>
</dbReference>
<dbReference type="FunFam" id="3.30.479.30:FF:000004">
    <property type="entry name" value="Putative membrane protease family, stomatin"/>
    <property type="match status" value="1"/>
</dbReference>
<feature type="region of interest" description="Disordered" evidence="2">
    <location>
        <begin position="353"/>
        <end position="374"/>
    </location>
</feature>
<feature type="transmembrane region" description="Helical" evidence="3">
    <location>
        <begin position="71"/>
        <end position="92"/>
    </location>
</feature>
<dbReference type="PANTHER" id="PTHR10264:SF19">
    <property type="entry name" value="AT06885P-RELATED"/>
    <property type="match status" value="1"/>
</dbReference>
<dbReference type="GO" id="GO:0009898">
    <property type="term" value="C:cytoplasmic side of plasma membrane"/>
    <property type="evidence" value="ECO:0007669"/>
    <property type="project" value="UniProtKB-ARBA"/>
</dbReference>
<dbReference type="HOGENOM" id="CLU_024949_3_6_1"/>
<evidence type="ECO:0000313" key="6">
    <source>
        <dbReference type="Proteomes" id="UP000001070"/>
    </source>
</evidence>
<dbReference type="OrthoDB" id="2105077at2759"/>
<evidence type="ECO:0000256" key="1">
    <source>
        <dbReference type="ARBA" id="ARBA00008164"/>
    </source>
</evidence>
<evidence type="ECO:0000256" key="3">
    <source>
        <dbReference type="SAM" id="Phobius"/>
    </source>
</evidence>
<evidence type="ECO:0000313" key="5">
    <source>
        <dbReference type="EMBL" id="EDV91181.1"/>
    </source>
</evidence>
<evidence type="ECO:0000259" key="4">
    <source>
        <dbReference type="SMART" id="SM00244"/>
    </source>
</evidence>
<dbReference type="SMART" id="SM00244">
    <property type="entry name" value="PHB"/>
    <property type="match status" value="1"/>
</dbReference>
<keyword evidence="3" id="KW-0472">Membrane</keyword>
<keyword evidence="3" id="KW-0812">Transmembrane</keyword>
<dbReference type="Pfam" id="PF01145">
    <property type="entry name" value="Band_7"/>
    <property type="match status" value="1"/>
</dbReference>
<proteinExistence type="inferred from homology"/>
<dbReference type="SUPFAM" id="SSF117892">
    <property type="entry name" value="Band 7/SPFH domain"/>
    <property type="match status" value="1"/>
</dbReference>
<name>B4JUL1_DROGR</name>
<feature type="region of interest" description="Disordered" evidence="2">
    <location>
        <begin position="1"/>
        <end position="52"/>
    </location>
</feature>
<gene>
    <name evidence="5" type="primary">Dgri\GH17310</name>
    <name evidence="5" type="ORF">Dgri_GH17310</name>
</gene>
<dbReference type="PRINTS" id="PR00721">
    <property type="entry name" value="STOMATIN"/>
</dbReference>
<keyword evidence="6" id="KW-1185">Reference proteome</keyword>
<dbReference type="EMBL" id="CH916374">
    <property type="protein sequence ID" value="EDV91181.1"/>
    <property type="molecule type" value="Genomic_DNA"/>
</dbReference>
<evidence type="ECO:0000256" key="2">
    <source>
        <dbReference type="SAM" id="MobiDB-lite"/>
    </source>
</evidence>
<dbReference type="AlphaFoldDB" id="B4JUL1"/>
<comment type="similarity">
    <text evidence="1">Belongs to the band 7/mec-2 family.</text>
</comment>
<dbReference type="InParanoid" id="B4JUL1"/>
<keyword evidence="3" id="KW-1133">Transmembrane helix</keyword>
<dbReference type="Gene3D" id="6.10.250.2090">
    <property type="match status" value="1"/>
</dbReference>
<dbReference type="PANTHER" id="PTHR10264">
    <property type="entry name" value="BAND 7 PROTEIN-RELATED"/>
    <property type="match status" value="1"/>
</dbReference>
<accession>B4JUL1</accession>
<reference evidence="5 6" key="1">
    <citation type="journal article" date="2007" name="Nature">
        <title>Evolution of genes and genomes on the Drosophila phylogeny.</title>
        <authorList>
            <consortium name="Drosophila 12 Genomes Consortium"/>
            <person name="Clark A.G."/>
            <person name="Eisen M.B."/>
            <person name="Smith D.R."/>
            <person name="Bergman C.M."/>
            <person name="Oliver B."/>
            <person name="Markow T.A."/>
            <person name="Kaufman T.C."/>
            <person name="Kellis M."/>
            <person name="Gelbart W."/>
            <person name="Iyer V.N."/>
            <person name="Pollard D.A."/>
            <person name="Sackton T.B."/>
            <person name="Larracuente A.M."/>
            <person name="Singh N.D."/>
            <person name="Abad J.P."/>
            <person name="Abt D.N."/>
            <person name="Adryan B."/>
            <person name="Aguade M."/>
            <person name="Akashi H."/>
            <person name="Anderson W.W."/>
            <person name="Aquadro C.F."/>
            <person name="Ardell D.H."/>
            <person name="Arguello R."/>
            <person name="Artieri C.G."/>
            <person name="Barbash D.A."/>
            <person name="Barker D."/>
            <person name="Barsanti P."/>
            <person name="Batterham P."/>
            <person name="Batzoglou S."/>
            <person name="Begun D."/>
            <person name="Bhutkar A."/>
            <person name="Blanco E."/>
            <person name="Bosak S.A."/>
            <person name="Bradley R.K."/>
            <person name="Brand A.D."/>
            <person name="Brent M.R."/>
            <person name="Brooks A.N."/>
            <person name="Brown R.H."/>
            <person name="Butlin R.K."/>
            <person name="Caggese C."/>
            <person name="Calvi B.R."/>
            <person name="Bernardo de Carvalho A."/>
            <person name="Caspi A."/>
            <person name="Castrezana S."/>
            <person name="Celniker S.E."/>
            <person name="Chang J.L."/>
            <person name="Chapple C."/>
            <person name="Chatterji S."/>
            <person name="Chinwalla A."/>
            <person name="Civetta A."/>
            <person name="Clifton S.W."/>
            <person name="Comeron J.M."/>
            <person name="Costello J.C."/>
            <person name="Coyne J.A."/>
            <person name="Daub J."/>
            <person name="David R.G."/>
            <person name="Delcher A.L."/>
            <person name="Delehaunty K."/>
            <person name="Do C.B."/>
            <person name="Ebling H."/>
            <person name="Edwards K."/>
            <person name="Eickbush T."/>
            <person name="Evans J.D."/>
            <person name="Filipski A."/>
            <person name="Findeiss S."/>
            <person name="Freyhult E."/>
            <person name="Fulton L."/>
            <person name="Fulton R."/>
            <person name="Garcia A.C."/>
            <person name="Gardiner A."/>
            <person name="Garfield D.A."/>
            <person name="Garvin B.E."/>
            <person name="Gibson G."/>
            <person name="Gilbert D."/>
            <person name="Gnerre S."/>
            <person name="Godfrey J."/>
            <person name="Good R."/>
            <person name="Gotea V."/>
            <person name="Gravely B."/>
            <person name="Greenberg A.J."/>
            <person name="Griffiths-Jones S."/>
            <person name="Gross S."/>
            <person name="Guigo R."/>
            <person name="Gustafson E.A."/>
            <person name="Haerty W."/>
            <person name="Hahn M.W."/>
            <person name="Halligan D.L."/>
            <person name="Halpern A.L."/>
            <person name="Halter G.M."/>
            <person name="Han M.V."/>
            <person name="Heger A."/>
            <person name="Hillier L."/>
            <person name="Hinrichs A.S."/>
            <person name="Holmes I."/>
            <person name="Hoskins R.A."/>
            <person name="Hubisz M.J."/>
            <person name="Hultmark D."/>
            <person name="Huntley M.A."/>
            <person name="Jaffe D.B."/>
            <person name="Jagadeeshan S."/>
            <person name="Jeck W.R."/>
            <person name="Johnson J."/>
            <person name="Jones C.D."/>
            <person name="Jordan W.C."/>
            <person name="Karpen G.H."/>
            <person name="Kataoka E."/>
            <person name="Keightley P.D."/>
            <person name="Kheradpour P."/>
            <person name="Kirkness E.F."/>
            <person name="Koerich L.B."/>
            <person name="Kristiansen K."/>
            <person name="Kudrna D."/>
            <person name="Kulathinal R.J."/>
            <person name="Kumar S."/>
            <person name="Kwok R."/>
            <person name="Lander E."/>
            <person name="Langley C.H."/>
            <person name="Lapoint R."/>
            <person name="Lazzaro B.P."/>
            <person name="Lee S.J."/>
            <person name="Levesque L."/>
            <person name="Li R."/>
            <person name="Lin C.F."/>
            <person name="Lin M.F."/>
            <person name="Lindblad-Toh K."/>
            <person name="Llopart A."/>
            <person name="Long M."/>
            <person name="Low L."/>
            <person name="Lozovsky E."/>
            <person name="Lu J."/>
            <person name="Luo M."/>
            <person name="Machado C.A."/>
            <person name="Makalowski W."/>
            <person name="Marzo M."/>
            <person name="Matsuda M."/>
            <person name="Matzkin L."/>
            <person name="McAllister B."/>
            <person name="McBride C.S."/>
            <person name="McKernan B."/>
            <person name="McKernan K."/>
            <person name="Mendez-Lago M."/>
            <person name="Minx P."/>
            <person name="Mollenhauer M.U."/>
            <person name="Montooth K."/>
            <person name="Mount S.M."/>
            <person name="Mu X."/>
            <person name="Myers E."/>
            <person name="Negre B."/>
            <person name="Newfeld S."/>
            <person name="Nielsen R."/>
            <person name="Noor M.A."/>
            <person name="O'Grady P."/>
            <person name="Pachter L."/>
            <person name="Papaceit M."/>
            <person name="Parisi M.J."/>
            <person name="Parisi M."/>
            <person name="Parts L."/>
            <person name="Pedersen J.S."/>
            <person name="Pesole G."/>
            <person name="Phillippy A.M."/>
            <person name="Ponting C.P."/>
            <person name="Pop M."/>
            <person name="Porcelli D."/>
            <person name="Powell J.R."/>
            <person name="Prohaska S."/>
            <person name="Pruitt K."/>
            <person name="Puig M."/>
            <person name="Quesneville H."/>
            <person name="Ram K.R."/>
            <person name="Rand D."/>
            <person name="Rasmussen M.D."/>
            <person name="Reed L.K."/>
            <person name="Reenan R."/>
            <person name="Reily A."/>
            <person name="Remington K.A."/>
            <person name="Rieger T.T."/>
            <person name="Ritchie M.G."/>
            <person name="Robin C."/>
            <person name="Rogers Y.H."/>
            <person name="Rohde C."/>
            <person name="Rozas J."/>
            <person name="Rubenfield M.J."/>
            <person name="Ruiz A."/>
            <person name="Russo S."/>
            <person name="Salzberg S.L."/>
            <person name="Sanchez-Gracia A."/>
            <person name="Saranga D.J."/>
            <person name="Sato H."/>
            <person name="Schaeffer S.W."/>
            <person name="Schatz M.C."/>
            <person name="Schlenke T."/>
            <person name="Schwartz R."/>
            <person name="Segarra C."/>
            <person name="Singh R.S."/>
            <person name="Sirot L."/>
            <person name="Sirota M."/>
            <person name="Sisneros N.B."/>
            <person name="Smith C.D."/>
            <person name="Smith T.F."/>
            <person name="Spieth J."/>
            <person name="Stage D.E."/>
            <person name="Stark A."/>
            <person name="Stephan W."/>
            <person name="Strausberg R.L."/>
            <person name="Strempel S."/>
            <person name="Sturgill D."/>
            <person name="Sutton G."/>
            <person name="Sutton G.G."/>
            <person name="Tao W."/>
            <person name="Teichmann S."/>
            <person name="Tobari Y.N."/>
            <person name="Tomimura Y."/>
            <person name="Tsolas J.M."/>
            <person name="Valente V.L."/>
            <person name="Venter E."/>
            <person name="Venter J.C."/>
            <person name="Vicario S."/>
            <person name="Vieira F.G."/>
            <person name="Vilella A.J."/>
            <person name="Villasante A."/>
            <person name="Walenz B."/>
            <person name="Wang J."/>
            <person name="Wasserman M."/>
            <person name="Watts T."/>
            <person name="Wilson D."/>
            <person name="Wilson R.K."/>
            <person name="Wing R.A."/>
            <person name="Wolfner M.F."/>
            <person name="Wong A."/>
            <person name="Wong G.K."/>
            <person name="Wu C.I."/>
            <person name="Wu G."/>
            <person name="Yamamoto D."/>
            <person name="Yang H.P."/>
            <person name="Yang S.P."/>
            <person name="Yorke J.A."/>
            <person name="Yoshida K."/>
            <person name="Zdobnov E."/>
            <person name="Zhang P."/>
            <person name="Zhang Y."/>
            <person name="Zimin A.V."/>
            <person name="Baldwin J."/>
            <person name="Abdouelleil A."/>
            <person name="Abdulkadir J."/>
            <person name="Abebe A."/>
            <person name="Abera B."/>
            <person name="Abreu J."/>
            <person name="Acer S.C."/>
            <person name="Aftuck L."/>
            <person name="Alexander A."/>
            <person name="An P."/>
            <person name="Anderson E."/>
            <person name="Anderson S."/>
            <person name="Arachi H."/>
            <person name="Azer M."/>
            <person name="Bachantsang P."/>
            <person name="Barry A."/>
            <person name="Bayul T."/>
            <person name="Berlin A."/>
            <person name="Bessette D."/>
            <person name="Bloom T."/>
            <person name="Blye J."/>
            <person name="Boguslavskiy L."/>
            <person name="Bonnet C."/>
            <person name="Boukhgalter B."/>
            <person name="Bourzgui I."/>
            <person name="Brown A."/>
            <person name="Cahill P."/>
            <person name="Channer S."/>
            <person name="Cheshatsang Y."/>
            <person name="Chuda L."/>
            <person name="Citroen M."/>
            <person name="Collymore A."/>
            <person name="Cooke P."/>
            <person name="Costello M."/>
            <person name="D'Aco K."/>
            <person name="Daza R."/>
            <person name="De Haan G."/>
            <person name="DeGray S."/>
            <person name="DeMaso C."/>
            <person name="Dhargay N."/>
            <person name="Dooley K."/>
            <person name="Dooley E."/>
            <person name="Doricent M."/>
            <person name="Dorje P."/>
            <person name="Dorjee K."/>
            <person name="Dupes A."/>
            <person name="Elong R."/>
            <person name="Falk J."/>
            <person name="Farina A."/>
            <person name="Faro S."/>
            <person name="Ferguson D."/>
            <person name="Fisher S."/>
            <person name="Foley C.D."/>
            <person name="Franke A."/>
            <person name="Friedrich D."/>
            <person name="Gadbois L."/>
            <person name="Gearin G."/>
            <person name="Gearin C.R."/>
            <person name="Giannoukos G."/>
            <person name="Goode T."/>
            <person name="Graham J."/>
            <person name="Grandbois E."/>
            <person name="Grewal S."/>
            <person name="Gyaltsen K."/>
            <person name="Hafez N."/>
            <person name="Hagos B."/>
            <person name="Hall J."/>
            <person name="Henson C."/>
            <person name="Hollinger A."/>
            <person name="Honan T."/>
            <person name="Huard M.D."/>
            <person name="Hughes L."/>
            <person name="Hurhula B."/>
            <person name="Husby M.E."/>
            <person name="Kamat A."/>
            <person name="Kanga B."/>
            <person name="Kashin S."/>
            <person name="Khazanovich D."/>
            <person name="Kisner P."/>
            <person name="Lance K."/>
            <person name="Lara M."/>
            <person name="Lee W."/>
            <person name="Lennon N."/>
            <person name="Letendre F."/>
            <person name="LeVine R."/>
            <person name="Lipovsky A."/>
            <person name="Liu X."/>
            <person name="Liu J."/>
            <person name="Liu S."/>
            <person name="Lokyitsang T."/>
            <person name="Lokyitsang Y."/>
            <person name="Lubonja R."/>
            <person name="Lui A."/>
            <person name="MacDonald P."/>
            <person name="Magnisalis V."/>
            <person name="Maru K."/>
            <person name="Matthews C."/>
            <person name="McCusker W."/>
            <person name="McDonough S."/>
            <person name="Mehta T."/>
            <person name="Meldrim J."/>
            <person name="Meneus L."/>
            <person name="Mihai O."/>
            <person name="Mihalev A."/>
            <person name="Mihova T."/>
            <person name="Mittelman R."/>
            <person name="Mlenga V."/>
            <person name="Montmayeur A."/>
            <person name="Mulrain L."/>
            <person name="Navidi A."/>
            <person name="Naylor J."/>
            <person name="Negash T."/>
            <person name="Nguyen T."/>
            <person name="Nguyen N."/>
            <person name="Nicol R."/>
            <person name="Norbu C."/>
            <person name="Norbu N."/>
            <person name="Novod N."/>
            <person name="O'Neill B."/>
            <person name="Osman S."/>
            <person name="Markiewicz E."/>
            <person name="Oyono O.L."/>
            <person name="Patti C."/>
            <person name="Phunkhang P."/>
            <person name="Pierre F."/>
            <person name="Priest M."/>
            <person name="Raghuraman S."/>
            <person name="Rege F."/>
            <person name="Reyes R."/>
            <person name="Rise C."/>
            <person name="Rogov P."/>
            <person name="Ross K."/>
            <person name="Ryan E."/>
            <person name="Settipalli S."/>
            <person name="Shea T."/>
            <person name="Sherpa N."/>
            <person name="Shi L."/>
            <person name="Shih D."/>
            <person name="Sparrow T."/>
            <person name="Spaulding J."/>
            <person name="Stalker J."/>
            <person name="Stange-Thomann N."/>
            <person name="Stavropoulos S."/>
            <person name="Stone C."/>
            <person name="Strader C."/>
            <person name="Tesfaye S."/>
            <person name="Thomson T."/>
            <person name="Thoulutsang Y."/>
            <person name="Thoulutsang D."/>
            <person name="Topham K."/>
            <person name="Topping I."/>
            <person name="Tsamla T."/>
            <person name="Vassiliev H."/>
            <person name="Vo A."/>
            <person name="Wangchuk T."/>
            <person name="Wangdi T."/>
            <person name="Weiand M."/>
            <person name="Wilkinson J."/>
            <person name="Wilson A."/>
            <person name="Yadav S."/>
            <person name="Young G."/>
            <person name="Yu Q."/>
            <person name="Zembek L."/>
            <person name="Zhong D."/>
            <person name="Zimmer A."/>
            <person name="Zwirko Z."/>
            <person name="Jaffe D.B."/>
            <person name="Alvarez P."/>
            <person name="Brockman W."/>
            <person name="Butler J."/>
            <person name="Chin C."/>
            <person name="Gnerre S."/>
            <person name="Grabherr M."/>
            <person name="Kleber M."/>
            <person name="Mauceli E."/>
            <person name="MacCallum I."/>
        </authorList>
    </citation>
    <scope>NUCLEOTIDE SEQUENCE [LARGE SCALE GENOMIC DNA]</scope>
    <source>
        <strain evidence="6">Tucson 15287-2541.00</strain>
    </source>
</reference>